<keyword evidence="2" id="KW-1185">Reference proteome</keyword>
<reference evidence="1 2" key="1">
    <citation type="journal article" date="2019" name="Commun. Biol.">
        <title>The bagworm genome reveals a unique fibroin gene that provides high tensile strength.</title>
        <authorList>
            <person name="Kono N."/>
            <person name="Nakamura H."/>
            <person name="Ohtoshi R."/>
            <person name="Tomita M."/>
            <person name="Numata K."/>
            <person name="Arakawa K."/>
        </authorList>
    </citation>
    <scope>NUCLEOTIDE SEQUENCE [LARGE SCALE GENOMIC DNA]</scope>
</reference>
<dbReference type="EMBL" id="BGZK01000370">
    <property type="protein sequence ID" value="GBP39738.1"/>
    <property type="molecule type" value="Genomic_DNA"/>
</dbReference>
<dbReference type="AlphaFoldDB" id="A0A4C1VKV7"/>
<protein>
    <submittedName>
        <fullName evidence="1">Uncharacterized protein</fullName>
    </submittedName>
</protein>
<proteinExistence type="predicted"/>
<accession>A0A4C1VKV7</accession>
<evidence type="ECO:0000313" key="2">
    <source>
        <dbReference type="Proteomes" id="UP000299102"/>
    </source>
</evidence>
<evidence type="ECO:0000313" key="1">
    <source>
        <dbReference type="EMBL" id="GBP39738.1"/>
    </source>
</evidence>
<dbReference type="Proteomes" id="UP000299102">
    <property type="component" value="Unassembled WGS sequence"/>
</dbReference>
<organism evidence="1 2">
    <name type="scientific">Eumeta variegata</name>
    <name type="common">Bagworm moth</name>
    <name type="synonym">Eumeta japonica</name>
    <dbReference type="NCBI Taxonomy" id="151549"/>
    <lineage>
        <taxon>Eukaryota</taxon>
        <taxon>Metazoa</taxon>
        <taxon>Ecdysozoa</taxon>
        <taxon>Arthropoda</taxon>
        <taxon>Hexapoda</taxon>
        <taxon>Insecta</taxon>
        <taxon>Pterygota</taxon>
        <taxon>Neoptera</taxon>
        <taxon>Endopterygota</taxon>
        <taxon>Lepidoptera</taxon>
        <taxon>Glossata</taxon>
        <taxon>Ditrysia</taxon>
        <taxon>Tineoidea</taxon>
        <taxon>Psychidae</taxon>
        <taxon>Oiketicinae</taxon>
        <taxon>Eumeta</taxon>
    </lineage>
</organism>
<gene>
    <name evidence="1" type="ORF">EVAR_23063_1</name>
</gene>
<name>A0A4C1VKV7_EUMVA</name>
<sequence>MPKLSAGNASVNLALITMTSYGANTHTRIHLHSDRGSSEITMKGSGGIQKNLINSYLRRGCSMENLTSTLKFRERIITKFFSITIQTELMTDALIVSAAIAPPHTSYVTNARRPAKSGVSVVEAPLWASGNRYRIRIVCGKDFHSCARRHDYGMRRN</sequence>
<comment type="caution">
    <text evidence="1">The sequence shown here is derived from an EMBL/GenBank/DDBJ whole genome shotgun (WGS) entry which is preliminary data.</text>
</comment>